<dbReference type="InterPro" id="IPR049458">
    <property type="entry name" value="EpsG-like"/>
</dbReference>
<evidence type="ECO:0000313" key="3">
    <source>
        <dbReference type="Proteomes" id="UP001224122"/>
    </source>
</evidence>
<feature type="transmembrane region" description="Helical" evidence="1">
    <location>
        <begin position="71"/>
        <end position="89"/>
    </location>
</feature>
<dbReference type="Proteomes" id="UP001224122">
    <property type="component" value="Unassembled WGS sequence"/>
</dbReference>
<gene>
    <name evidence="2" type="ORF">J2S10_001944</name>
</gene>
<evidence type="ECO:0000256" key="1">
    <source>
        <dbReference type="SAM" id="Phobius"/>
    </source>
</evidence>
<evidence type="ECO:0000313" key="2">
    <source>
        <dbReference type="EMBL" id="MDQ0198786.1"/>
    </source>
</evidence>
<dbReference type="Pfam" id="PF14897">
    <property type="entry name" value="EpsG"/>
    <property type="match status" value="1"/>
</dbReference>
<dbReference type="EMBL" id="JAUSTW010000003">
    <property type="protein sequence ID" value="MDQ0198786.1"/>
    <property type="molecule type" value="Genomic_DNA"/>
</dbReference>
<keyword evidence="1" id="KW-0472">Membrane</keyword>
<feature type="transmembrane region" description="Helical" evidence="1">
    <location>
        <begin position="101"/>
        <end position="127"/>
    </location>
</feature>
<keyword evidence="1" id="KW-1133">Transmembrane helix</keyword>
<feature type="transmembrane region" description="Helical" evidence="1">
    <location>
        <begin position="139"/>
        <end position="161"/>
    </location>
</feature>
<comment type="caution">
    <text evidence="2">The sequence shown here is derived from an EMBL/GenBank/DDBJ whole genome shotgun (WGS) entry which is preliminary data.</text>
</comment>
<protein>
    <submittedName>
        <fullName evidence="2">Transmembrane protein EpsG</fullName>
    </submittedName>
</protein>
<feature type="transmembrane region" description="Helical" evidence="1">
    <location>
        <begin position="270"/>
        <end position="287"/>
    </location>
</feature>
<keyword evidence="3" id="KW-1185">Reference proteome</keyword>
<organism evidence="2 3">
    <name type="scientific">Neobacillus ginsengisoli</name>
    <dbReference type="NCBI Taxonomy" id="904295"/>
    <lineage>
        <taxon>Bacteria</taxon>
        <taxon>Bacillati</taxon>
        <taxon>Bacillota</taxon>
        <taxon>Bacilli</taxon>
        <taxon>Bacillales</taxon>
        <taxon>Bacillaceae</taxon>
        <taxon>Neobacillus</taxon>
    </lineage>
</organism>
<keyword evidence="1 2" id="KW-0812">Transmembrane</keyword>
<feature type="transmembrane region" description="Helical" evidence="1">
    <location>
        <begin position="294"/>
        <end position="309"/>
    </location>
</feature>
<sequence length="324" mass="37645">MSIKPNKFLAFGVLFSLAVISGLRSNIGDTYFYKHSFEINNYTWDFVKSQKEIGFGILQMILKRYSSDPQILLLTTAIITNVLIIIVLYKYSRMFELSTYVYITGGWFLVSMNGIRECLAAAIVFTATKFLIDGSWKRYILVVLFASTFHESALVLIPIYFLSRYRAWSKATFILLGLSVLIVLGFDKFSSVLFSAIKDTEYGHYQNFNEGGANTLRVAVFGVPIIISYFGREKLRGIFPESDYIVNMSIIGFIFMIVSTQNWIFARFSIYFELYQLILISWIVKLFNQKDQRVVYYLILVCYLIYYYYESVKSLNIIYQSNYI</sequence>
<feature type="transmembrane region" description="Helical" evidence="1">
    <location>
        <begin position="214"/>
        <end position="232"/>
    </location>
</feature>
<accession>A0ABT9XTA0</accession>
<proteinExistence type="predicted"/>
<reference evidence="2 3" key="1">
    <citation type="submission" date="2023-07" db="EMBL/GenBank/DDBJ databases">
        <title>Genomic Encyclopedia of Type Strains, Phase IV (KMG-IV): sequencing the most valuable type-strain genomes for metagenomic binning, comparative biology and taxonomic classification.</title>
        <authorList>
            <person name="Goeker M."/>
        </authorList>
    </citation>
    <scope>NUCLEOTIDE SEQUENCE [LARGE SCALE GENOMIC DNA]</scope>
    <source>
        <strain evidence="2 3">DSM 27594</strain>
    </source>
</reference>
<feature type="transmembrane region" description="Helical" evidence="1">
    <location>
        <begin position="173"/>
        <end position="194"/>
    </location>
</feature>
<feature type="transmembrane region" description="Helical" evidence="1">
    <location>
        <begin position="244"/>
        <end position="264"/>
    </location>
</feature>
<name>A0ABT9XTA0_9BACI</name>